<protein>
    <submittedName>
        <fullName evidence="3">Uncharacterized protein</fullName>
    </submittedName>
</protein>
<sequence length="156" mass="17077">MFKQALLISLLVVGVCGQQSNETSTATTASTTSAAVANITTIGLTPQLMRLLDDPVETDETESIFPFEKMNVVAFPRINIEATSELSTPSPEDSLKVEKQKLETFLHHIAANSESFTPSKQSYGSIGKFHDEEMETQQPSSLLNGWIFFDCNTTGQ</sequence>
<reference evidence="3" key="1">
    <citation type="submission" date="2022-11" db="UniProtKB">
        <authorList>
            <consortium name="WormBaseParasite"/>
        </authorList>
    </citation>
    <scope>IDENTIFICATION</scope>
</reference>
<name>A0A915D5S6_9BILA</name>
<evidence type="ECO:0000256" key="1">
    <source>
        <dbReference type="SAM" id="SignalP"/>
    </source>
</evidence>
<dbReference type="Proteomes" id="UP000887574">
    <property type="component" value="Unplaced"/>
</dbReference>
<organism evidence="2 3">
    <name type="scientific">Ditylenchus dipsaci</name>
    <dbReference type="NCBI Taxonomy" id="166011"/>
    <lineage>
        <taxon>Eukaryota</taxon>
        <taxon>Metazoa</taxon>
        <taxon>Ecdysozoa</taxon>
        <taxon>Nematoda</taxon>
        <taxon>Chromadorea</taxon>
        <taxon>Rhabditida</taxon>
        <taxon>Tylenchina</taxon>
        <taxon>Tylenchomorpha</taxon>
        <taxon>Sphaerularioidea</taxon>
        <taxon>Anguinidae</taxon>
        <taxon>Anguininae</taxon>
        <taxon>Ditylenchus</taxon>
    </lineage>
</organism>
<evidence type="ECO:0000313" key="3">
    <source>
        <dbReference type="WBParaSite" id="jg16301"/>
    </source>
</evidence>
<keyword evidence="1" id="KW-0732">Signal</keyword>
<keyword evidence="2" id="KW-1185">Reference proteome</keyword>
<accession>A0A915D5S6</accession>
<dbReference type="WBParaSite" id="jg16301">
    <property type="protein sequence ID" value="jg16301"/>
    <property type="gene ID" value="jg16301"/>
</dbReference>
<feature type="signal peptide" evidence="1">
    <location>
        <begin position="1"/>
        <end position="17"/>
    </location>
</feature>
<evidence type="ECO:0000313" key="2">
    <source>
        <dbReference type="Proteomes" id="UP000887574"/>
    </source>
</evidence>
<feature type="chain" id="PRO_5037110987" evidence="1">
    <location>
        <begin position="18"/>
        <end position="156"/>
    </location>
</feature>
<proteinExistence type="predicted"/>
<dbReference type="AlphaFoldDB" id="A0A915D5S6"/>